<dbReference type="Proteomes" id="UP000027135">
    <property type="component" value="Unassembled WGS sequence"/>
</dbReference>
<gene>
    <name evidence="16" type="ORF">L798_02952</name>
</gene>
<feature type="transmembrane region" description="Helical" evidence="14">
    <location>
        <begin position="366"/>
        <end position="385"/>
    </location>
</feature>
<dbReference type="InterPro" id="IPR005135">
    <property type="entry name" value="Endo/exonuclease/phosphatase"/>
</dbReference>
<keyword evidence="11 14" id="KW-1133">Transmembrane helix</keyword>
<protein>
    <recommendedName>
        <fullName evidence="5">sphingomyelin phosphodiesterase</fullName>
        <ecNumber evidence="5">3.1.4.12</ecNumber>
    </recommendedName>
</protein>
<feature type="domain" description="Endonuclease/exonuclease/phosphatase" evidence="15">
    <location>
        <begin position="7"/>
        <end position="265"/>
    </location>
</feature>
<comment type="similarity">
    <text evidence="4">Belongs to the neutral sphingomyelinase family.</text>
</comment>
<dbReference type="FunCoup" id="A0A067QJ62">
    <property type="interactions" value="310"/>
</dbReference>
<evidence type="ECO:0000256" key="13">
    <source>
        <dbReference type="ARBA" id="ARBA00023136"/>
    </source>
</evidence>
<dbReference type="InParanoid" id="A0A067QJ62"/>
<evidence type="ECO:0000313" key="16">
    <source>
        <dbReference type="EMBL" id="KDR07562.1"/>
    </source>
</evidence>
<dbReference type="GO" id="GO:0004767">
    <property type="term" value="F:sphingomyelin phosphodiesterase activity"/>
    <property type="evidence" value="ECO:0007669"/>
    <property type="project" value="UniProtKB-EC"/>
</dbReference>
<dbReference type="OMA" id="LWTPNVG"/>
<keyword evidence="17" id="KW-1185">Reference proteome</keyword>
<comment type="pathway">
    <text evidence="2">Lipid metabolism; sphingolipid metabolism.</text>
</comment>
<dbReference type="SUPFAM" id="SSF56219">
    <property type="entry name" value="DNase I-like"/>
    <property type="match status" value="1"/>
</dbReference>
<evidence type="ECO:0000256" key="9">
    <source>
        <dbReference type="ARBA" id="ARBA00022842"/>
    </source>
</evidence>
<dbReference type="AlphaFoldDB" id="A0A067QJ62"/>
<dbReference type="GO" id="GO:0016020">
    <property type="term" value="C:membrane"/>
    <property type="evidence" value="ECO:0007669"/>
    <property type="project" value="UniProtKB-SubCell"/>
</dbReference>
<dbReference type="Gene3D" id="3.60.10.10">
    <property type="entry name" value="Endonuclease/exonuclease/phosphatase"/>
    <property type="match status" value="1"/>
</dbReference>
<dbReference type="STRING" id="136037.A0A067QJ62"/>
<feature type="transmembrane region" description="Helical" evidence="14">
    <location>
        <begin position="282"/>
        <end position="302"/>
    </location>
</feature>
<dbReference type="EMBL" id="KK853449">
    <property type="protein sequence ID" value="KDR07562.1"/>
    <property type="molecule type" value="Genomic_DNA"/>
</dbReference>
<evidence type="ECO:0000259" key="15">
    <source>
        <dbReference type="Pfam" id="PF03372"/>
    </source>
</evidence>
<evidence type="ECO:0000256" key="2">
    <source>
        <dbReference type="ARBA" id="ARBA00004760"/>
    </source>
</evidence>
<keyword evidence="9" id="KW-0460">Magnesium</keyword>
<keyword evidence="10" id="KW-0746">Sphingolipid metabolism</keyword>
<evidence type="ECO:0000256" key="14">
    <source>
        <dbReference type="SAM" id="Phobius"/>
    </source>
</evidence>
<evidence type="ECO:0000313" key="17">
    <source>
        <dbReference type="Proteomes" id="UP000027135"/>
    </source>
</evidence>
<sequence length="403" mass="46046">LIKLSSNCLFLLNRGIPGISKNRKTRMNAIAKELSLGKYDIVCLQEVWSDNDYIHIKKLAHRVLPYSHYFYSGVFGSGVCIFSRYVIENVFFHQWPVNGYIHKFHHGDWFGGKGIGLCRVICKGISINIYSAHLHAEYNHRNDEYMAHRVLQAFDMSQFIYITSANADIVILGGDLNTEPGDLSYKIICHNAQLQDSFFQAQQVGTNESVRNSYTYKRLCVEKPAGSRIDYVMYKSRPGIVVQCLQYQFPLPEQVPEQNFSYSDHEALQVSLRIVKTSNGNYFIFNTLFVESCWVLILLFLFEDATVNKTEYVEALKECGAVCDAALTRLNQDKRSYWIYSAALFLTLLCTTGSEAPFSCFKTYDIIRIIVTVLLCFTIFMASIWNRMEVNAILAGKLGIEVV</sequence>
<dbReference type="PANTHER" id="PTHR16320">
    <property type="entry name" value="SPHINGOMYELINASE FAMILY MEMBER"/>
    <property type="match status" value="1"/>
</dbReference>
<keyword evidence="12" id="KW-0443">Lipid metabolism</keyword>
<keyword evidence="13 14" id="KW-0472">Membrane</keyword>
<evidence type="ECO:0000256" key="4">
    <source>
        <dbReference type="ARBA" id="ARBA00006335"/>
    </source>
</evidence>
<feature type="transmembrane region" description="Helical" evidence="14">
    <location>
        <begin position="337"/>
        <end position="354"/>
    </location>
</feature>
<evidence type="ECO:0000256" key="7">
    <source>
        <dbReference type="ARBA" id="ARBA00022723"/>
    </source>
</evidence>
<dbReference type="PANTHER" id="PTHR16320:SF24">
    <property type="entry name" value="PHOSPHODIESTERASE, PUTATIVE-RELATED"/>
    <property type="match status" value="1"/>
</dbReference>
<evidence type="ECO:0000256" key="11">
    <source>
        <dbReference type="ARBA" id="ARBA00022989"/>
    </source>
</evidence>
<feature type="non-terminal residue" evidence="16">
    <location>
        <position position="1"/>
    </location>
</feature>
<keyword evidence="7" id="KW-0479">Metal-binding</keyword>
<proteinExistence type="inferred from homology"/>
<dbReference type="GO" id="GO:0046872">
    <property type="term" value="F:metal ion binding"/>
    <property type="evidence" value="ECO:0007669"/>
    <property type="project" value="UniProtKB-KW"/>
</dbReference>
<keyword evidence="6 14" id="KW-0812">Transmembrane</keyword>
<name>A0A067QJ62_ZOONE</name>
<keyword evidence="8" id="KW-0378">Hydrolase</keyword>
<dbReference type="eggNOG" id="KOG3873">
    <property type="taxonomic scope" value="Eukaryota"/>
</dbReference>
<evidence type="ECO:0000256" key="12">
    <source>
        <dbReference type="ARBA" id="ARBA00023098"/>
    </source>
</evidence>
<evidence type="ECO:0000256" key="6">
    <source>
        <dbReference type="ARBA" id="ARBA00022692"/>
    </source>
</evidence>
<dbReference type="InterPro" id="IPR036691">
    <property type="entry name" value="Endo/exonu/phosph_ase_sf"/>
</dbReference>
<comment type="pathway">
    <text evidence="3">Sphingolipid metabolism.</text>
</comment>
<dbReference type="EC" id="3.1.4.12" evidence="5"/>
<evidence type="ECO:0000256" key="5">
    <source>
        <dbReference type="ARBA" id="ARBA00012369"/>
    </source>
</evidence>
<evidence type="ECO:0000256" key="3">
    <source>
        <dbReference type="ARBA" id="ARBA00004991"/>
    </source>
</evidence>
<accession>A0A067QJ62</accession>
<reference evidence="16 17" key="1">
    <citation type="journal article" date="2014" name="Nat. Commun.">
        <title>Molecular traces of alternative social organization in a termite genome.</title>
        <authorList>
            <person name="Terrapon N."/>
            <person name="Li C."/>
            <person name="Robertson H.M."/>
            <person name="Ji L."/>
            <person name="Meng X."/>
            <person name="Booth W."/>
            <person name="Chen Z."/>
            <person name="Childers C.P."/>
            <person name="Glastad K.M."/>
            <person name="Gokhale K."/>
            <person name="Gowin J."/>
            <person name="Gronenberg W."/>
            <person name="Hermansen R.A."/>
            <person name="Hu H."/>
            <person name="Hunt B.G."/>
            <person name="Huylmans A.K."/>
            <person name="Khalil S.M."/>
            <person name="Mitchell R.D."/>
            <person name="Munoz-Torres M.C."/>
            <person name="Mustard J.A."/>
            <person name="Pan H."/>
            <person name="Reese J.T."/>
            <person name="Scharf M.E."/>
            <person name="Sun F."/>
            <person name="Vogel H."/>
            <person name="Xiao J."/>
            <person name="Yang W."/>
            <person name="Yang Z."/>
            <person name="Yang Z."/>
            <person name="Zhou J."/>
            <person name="Zhu J."/>
            <person name="Brent C.S."/>
            <person name="Elsik C.G."/>
            <person name="Goodisman M.A."/>
            <person name="Liberles D.A."/>
            <person name="Roe R.M."/>
            <person name="Vargo E.L."/>
            <person name="Vilcinskas A."/>
            <person name="Wang J."/>
            <person name="Bornberg-Bauer E."/>
            <person name="Korb J."/>
            <person name="Zhang G."/>
            <person name="Liebig J."/>
        </authorList>
    </citation>
    <scope>NUCLEOTIDE SEQUENCE [LARGE SCALE GENOMIC DNA]</scope>
    <source>
        <tissue evidence="16">Whole organism</tissue>
    </source>
</reference>
<dbReference type="GO" id="GO:0006665">
    <property type="term" value="P:sphingolipid metabolic process"/>
    <property type="evidence" value="ECO:0007669"/>
    <property type="project" value="UniProtKB-KW"/>
</dbReference>
<dbReference type="InterPro" id="IPR038772">
    <property type="entry name" value="Sph/SMPD2-like"/>
</dbReference>
<evidence type="ECO:0000256" key="10">
    <source>
        <dbReference type="ARBA" id="ARBA00022919"/>
    </source>
</evidence>
<feature type="non-terminal residue" evidence="16">
    <location>
        <position position="403"/>
    </location>
</feature>
<evidence type="ECO:0000256" key="1">
    <source>
        <dbReference type="ARBA" id="ARBA00004141"/>
    </source>
</evidence>
<comment type="subcellular location">
    <subcellularLocation>
        <location evidence="1">Membrane</location>
        <topology evidence="1">Multi-pass membrane protein</topology>
    </subcellularLocation>
</comment>
<organism evidence="16 17">
    <name type="scientific">Zootermopsis nevadensis</name>
    <name type="common">Dampwood termite</name>
    <dbReference type="NCBI Taxonomy" id="136037"/>
    <lineage>
        <taxon>Eukaryota</taxon>
        <taxon>Metazoa</taxon>
        <taxon>Ecdysozoa</taxon>
        <taxon>Arthropoda</taxon>
        <taxon>Hexapoda</taxon>
        <taxon>Insecta</taxon>
        <taxon>Pterygota</taxon>
        <taxon>Neoptera</taxon>
        <taxon>Polyneoptera</taxon>
        <taxon>Dictyoptera</taxon>
        <taxon>Blattodea</taxon>
        <taxon>Blattoidea</taxon>
        <taxon>Termitoidae</taxon>
        <taxon>Termopsidae</taxon>
        <taxon>Zootermopsis</taxon>
    </lineage>
</organism>
<evidence type="ECO:0000256" key="8">
    <source>
        <dbReference type="ARBA" id="ARBA00022801"/>
    </source>
</evidence>
<dbReference type="Pfam" id="PF03372">
    <property type="entry name" value="Exo_endo_phos"/>
    <property type="match status" value="1"/>
</dbReference>